<evidence type="ECO:0000256" key="1">
    <source>
        <dbReference type="ARBA" id="ARBA00009600"/>
    </source>
</evidence>
<dbReference type="EMBL" id="FWZX01000001">
    <property type="protein sequence ID" value="SME94572.1"/>
    <property type="molecule type" value="Genomic_DNA"/>
</dbReference>
<proteinExistence type="inferred from homology"/>
<dbReference type="Pfam" id="PF02622">
    <property type="entry name" value="DUF179"/>
    <property type="match status" value="1"/>
</dbReference>
<evidence type="ECO:0000313" key="4">
    <source>
        <dbReference type="Proteomes" id="UP000192917"/>
    </source>
</evidence>
<comment type="similarity">
    <text evidence="1 2">Belongs to the UPF0301 (AlgH) family.</text>
</comment>
<dbReference type="Gene3D" id="3.40.1740.10">
    <property type="entry name" value="VC0467-like"/>
    <property type="match status" value="1"/>
</dbReference>
<dbReference type="PANTHER" id="PTHR30327:SF1">
    <property type="entry name" value="UPF0301 PROTEIN YQGE"/>
    <property type="match status" value="1"/>
</dbReference>
<keyword evidence="4" id="KW-1185">Reference proteome</keyword>
<reference evidence="3 4" key="1">
    <citation type="submission" date="2017-04" db="EMBL/GenBank/DDBJ databases">
        <authorList>
            <person name="Afonso C.L."/>
            <person name="Miller P.J."/>
            <person name="Scott M.A."/>
            <person name="Spackman E."/>
            <person name="Goraichik I."/>
            <person name="Dimitrov K.M."/>
            <person name="Suarez D.L."/>
            <person name="Swayne D.E."/>
        </authorList>
    </citation>
    <scope>NUCLEOTIDE SEQUENCE [LARGE SCALE GENOMIC DNA]</scope>
    <source>
        <strain evidence="3 4">USBA 355</strain>
    </source>
</reference>
<dbReference type="InterPro" id="IPR003774">
    <property type="entry name" value="AlgH-like"/>
</dbReference>
<accession>A0A1Y6B6E9</accession>
<dbReference type="PANTHER" id="PTHR30327">
    <property type="entry name" value="UNCHARACTERIZED PROTEIN YQGE"/>
    <property type="match status" value="1"/>
</dbReference>
<dbReference type="STRING" id="560819.SAMN05428998_101693"/>
<dbReference type="NCBIfam" id="NF001268">
    <property type="entry name" value="PRK00228.1-4"/>
    <property type="match status" value="1"/>
</dbReference>
<evidence type="ECO:0000313" key="3">
    <source>
        <dbReference type="EMBL" id="SME94572.1"/>
    </source>
</evidence>
<dbReference type="SUPFAM" id="SSF143456">
    <property type="entry name" value="VC0467-like"/>
    <property type="match status" value="1"/>
</dbReference>
<dbReference type="Proteomes" id="UP000192917">
    <property type="component" value="Unassembled WGS sequence"/>
</dbReference>
<dbReference type="RefSeq" id="WP_218822772.1">
    <property type="nucleotide sequence ID" value="NZ_FWZX01000001.1"/>
</dbReference>
<name>A0A1Y6B6E9_9PROT</name>
<gene>
    <name evidence="3" type="ORF">SAMN05428998_101693</name>
</gene>
<protein>
    <recommendedName>
        <fullName evidence="2">UPF0301 protein SAMN05428998_101693</fullName>
    </recommendedName>
</protein>
<dbReference type="GO" id="GO:0005829">
    <property type="term" value="C:cytosol"/>
    <property type="evidence" value="ECO:0007669"/>
    <property type="project" value="TreeGrafter"/>
</dbReference>
<evidence type="ECO:0000256" key="2">
    <source>
        <dbReference type="HAMAP-Rule" id="MF_00758"/>
    </source>
</evidence>
<sequence>MFDRLSEAEGNFLTGKLLIAMPSMQDPWFERSVVYLCAHSEEWAMGLVLNRLVESLSFPDLLEQLGIESATERAIRVHFGGPVETGRGFVLHSTEYLQDSSLQIDDGVALTATVDILRDIAHDRGPRRHLLALGYAGWGPGQLDQEIQANGWLIVDPDETLLFDSDLEGKWQKAVDKIGLDVAKLSGFAGHA</sequence>
<dbReference type="HAMAP" id="MF_00758">
    <property type="entry name" value="UPF0301"/>
    <property type="match status" value="1"/>
</dbReference>
<dbReference type="AlphaFoldDB" id="A0A1Y6B6E9"/>
<organism evidence="3 4">
    <name type="scientific">Tistlia consotensis USBA 355</name>
    <dbReference type="NCBI Taxonomy" id="560819"/>
    <lineage>
        <taxon>Bacteria</taxon>
        <taxon>Pseudomonadati</taxon>
        <taxon>Pseudomonadota</taxon>
        <taxon>Alphaproteobacteria</taxon>
        <taxon>Rhodospirillales</taxon>
        <taxon>Rhodovibrionaceae</taxon>
        <taxon>Tistlia</taxon>
    </lineage>
</organism>